<dbReference type="AlphaFoldDB" id="A0A285J123"/>
<keyword evidence="2" id="KW-1133">Transmembrane helix</keyword>
<dbReference type="OrthoDB" id="9790252at2"/>
<keyword evidence="2" id="KW-0812">Transmembrane</keyword>
<dbReference type="InterPro" id="IPR010982">
    <property type="entry name" value="Lambda_DNA-bd_dom_sf"/>
</dbReference>
<organism evidence="5 6">
    <name type="scientific">Pseudooceanicola antarcticus</name>
    <dbReference type="NCBI Taxonomy" id="1247613"/>
    <lineage>
        <taxon>Bacteria</taxon>
        <taxon>Pseudomonadati</taxon>
        <taxon>Pseudomonadota</taxon>
        <taxon>Alphaproteobacteria</taxon>
        <taxon>Rhodobacterales</taxon>
        <taxon>Paracoccaceae</taxon>
        <taxon>Pseudooceanicola</taxon>
    </lineage>
</organism>
<evidence type="ECO:0000313" key="6">
    <source>
        <dbReference type="Proteomes" id="UP000231655"/>
    </source>
</evidence>
<dbReference type="PANTHER" id="PTHR34475">
    <property type="match status" value="1"/>
</dbReference>
<dbReference type="Gene3D" id="1.10.260.40">
    <property type="entry name" value="lambda repressor-like DNA-binding domains"/>
    <property type="match status" value="1"/>
</dbReference>
<dbReference type="RefSeq" id="WP_097146391.1">
    <property type="nucleotide sequence ID" value="NZ_OBEA01000005.1"/>
</dbReference>
<feature type="domain" description="Cytoskeleton protein RodZ-like C-terminal" evidence="3">
    <location>
        <begin position="309"/>
        <end position="379"/>
    </location>
</feature>
<dbReference type="InterPro" id="IPR025194">
    <property type="entry name" value="RodZ-like_C"/>
</dbReference>
<reference evidence="5 6" key="1">
    <citation type="submission" date="2017-09" db="EMBL/GenBank/DDBJ databases">
        <authorList>
            <person name="Ehlers B."/>
            <person name="Leendertz F.H."/>
        </authorList>
    </citation>
    <scope>NUCLEOTIDE SEQUENCE [LARGE SCALE GENOMIC DNA]</scope>
    <source>
        <strain evidence="5 6">CGMCC 1.12662</strain>
    </source>
</reference>
<dbReference type="Proteomes" id="UP000231702">
    <property type="component" value="Unassembled WGS sequence"/>
</dbReference>
<sequence length="417" mass="44484">MIRRRQPDRGQASSDIKGFDDFELRLGDVMRGERATMGKSLLDVQRELRIKANYIAAIENADPDAFDTPGFIAGYVRSYARYLGMDPDQTYAKFCAESGFTTAHGMSAEASSRTRPEPRLERKSTRGSDPFTDPTTPFIPQGESFFARIEPAAIGSSLVLLAVIGGLAYGGYAVLNEVQRVQFAPVENTPDVLADLDPLAGATMQVEDPVVGAQAAGVFNPPSDGMDRLYRPKALDVPVVVSRDAPISTLNPQQVGTFAQASAAPSLPEAAGPSAEDRAVAMSLGLDPQTGEAIASPQVVATPKPGVSLVAVRPAWVRVQGADGTILFEKILDAGETWKLPNTEEPPVLRAGMSGSIYFQVEGEYYGPAGEGTGTIRNVALSVDDLKTNYVLADLSRDPEAEKMIAVAEADLSMVTE</sequence>
<feature type="region of interest" description="Disordered" evidence="1">
    <location>
        <begin position="105"/>
        <end position="136"/>
    </location>
</feature>
<evidence type="ECO:0000313" key="4">
    <source>
        <dbReference type="EMBL" id="PJE29919.1"/>
    </source>
</evidence>
<gene>
    <name evidence="4" type="ORF">CVM39_08485</name>
    <name evidence="5" type="ORF">SAMN06297129_2661</name>
</gene>
<dbReference type="Pfam" id="PF13464">
    <property type="entry name" value="RodZ_C"/>
    <property type="match status" value="1"/>
</dbReference>
<feature type="compositionally biased region" description="Basic and acidic residues" evidence="1">
    <location>
        <begin position="112"/>
        <end position="126"/>
    </location>
</feature>
<protein>
    <submittedName>
        <fullName evidence="4">DUF4115 domain-containing protein</fullName>
    </submittedName>
    <submittedName>
        <fullName evidence="5">Protein RodZ, contains Xre-like HTH and DUF4115 domains</fullName>
    </submittedName>
</protein>
<evidence type="ECO:0000313" key="5">
    <source>
        <dbReference type="EMBL" id="SNY53902.1"/>
    </source>
</evidence>
<keyword evidence="7" id="KW-1185">Reference proteome</keyword>
<dbReference type="InterPro" id="IPR050400">
    <property type="entry name" value="Bact_Cytoskel_RodZ"/>
</dbReference>
<keyword evidence="2" id="KW-0472">Membrane</keyword>
<dbReference type="PANTHER" id="PTHR34475:SF1">
    <property type="entry name" value="CYTOSKELETON PROTEIN RODZ"/>
    <property type="match status" value="1"/>
</dbReference>
<accession>A0A285J123</accession>
<dbReference type="EMBL" id="OBEA01000005">
    <property type="protein sequence ID" value="SNY53902.1"/>
    <property type="molecule type" value="Genomic_DNA"/>
</dbReference>
<evidence type="ECO:0000313" key="7">
    <source>
        <dbReference type="Proteomes" id="UP000231702"/>
    </source>
</evidence>
<dbReference type="Pfam" id="PF13413">
    <property type="entry name" value="HTH_25"/>
    <property type="match status" value="1"/>
</dbReference>
<dbReference type="EMBL" id="PGTD01000015">
    <property type="protein sequence ID" value="PJE29919.1"/>
    <property type="molecule type" value="Genomic_DNA"/>
</dbReference>
<proteinExistence type="predicted"/>
<evidence type="ECO:0000259" key="3">
    <source>
        <dbReference type="Pfam" id="PF13464"/>
    </source>
</evidence>
<dbReference type="Proteomes" id="UP000231655">
    <property type="component" value="Unassembled WGS sequence"/>
</dbReference>
<evidence type="ECO:0000256" key="1">
    <source>
        <dbReference type="SAM" id="MobiDB-lite"/>
    </source>
</evidence>
<feature type="transmembrane region" description="Helical" evidence="2">
    <location>
        <begin position="152"/>
        <end position="175"/>
    </location>
</feature>
<reference evidence="4 7" key="2">
    <citation type="journal article" date="2018" name="Int. J. Syst. Evol. Microbiol.">
        <title>Pseudooceanicola lipolyticus sp. nov., a marine alphaproteobacterium, reclassification of Oceanicola flagellatus as Pseudooceanicola flagellatus comb. nov. and emended description of the genus Pseudooceanicola.</title>
        <authorList>
            <person name="Huang M.-M."/>
            <person name="Guo L.-L."/>
            <person name="Wu Y.-H."/>
            <person name="Lai Q.-L."/>
            <person name="Shao Z.-Z."/>
            <person name="Wang C.-S."/>
            <person name="Wu M."/>
            <person name="Xu X.-W."/>
        </authorList>
    </citation>
    <scope>NUCLEOTIDE SEQUENCE [LARGE SCALE GENOMIC DNA]</scope>
    <source>
        <strain evidence="4 7">Ar-45</strain>
    </source>
</reference>
<evidence type="ECO:0000256" key="2">
    <source>
        <dbReference type="SAM" id="Phobius"/>
    </source>
</evidence>
<dbReference type="GO" id="GO:0003677">
    <property type="term" value="F:DNA binding"/>
    <property type="evidence" value="ECO:0007669"/>
    <property type="project" value="InterPro"/>
</dbReference>
<name>A0A285J123_9RHOB</name>